<evidence type="ECO:0000259" key="1">
    <source>
        <dbReference type="SMART" id="SM00421"/>
    </source>
</evidence>
<gene>
    <name evidence="2" type="ORF">SAMN05216215_100636</name>
</gene>
<dbReference type="SUPFAM" id="SSF46894">
    <property type="entry name" value="C-terminal effector domain of the bipartite response regulators"/>
    <property type="match status" value="1"/>
</dbReference>
<dbReference type="Proteomes" id="UP000199529">
    <property type="component" value="Unassembled WGS sequence"/>
</dbReference>
<protein>
    <recommendedName>
        <fullName evidence="1">HTH luxR-type domain-containing protein</fullName>
    </recommendedName>
</protein>
<dbReference type="STRING" id="418495.SAMN05216215_100636"/>
<dbReference type="AlphaFoldDB" id="A0A1H2XCE2"/>
<proteinExistence type="predicted"/>
<reference evidence="3" key="1">
    <citation type="submission" date="2016-10" db="EMBL/GenBank/DDBJ databases">
        <authorList>
            <person name="Varghese N."/>
            <person name="Submissions S."/>
        </authorList>
    </citation>
    <scope>NUCLEOTIDE SEQUENCE [LARGE SCALE GENOMIC DNA]</scope>
    <source>
        <strain evidence="3">CGMCC 4.3530</strain>
    </source>
</reference>
<dbReference type="GO" id="GO:0003677">
    <property type="term" value="F:DNA binding"/>
    <property type="evidence" value="ECO:0007669"/>
    <property type="project" value="InterPro"/>
</dbReference>
<dbReference type="Gene3D" id="1.10.10.10">
    <property type="entry name" value="Winged helix-like DNA-binding domain superfamily/Winged helix DNA-binding domain"/>
    <property type="match status" value="1"/>
</dbReference>
<keyword evidence="3" id="KW-1185">Reference proteome</keyword>
<organism evidence="2 3">
    <name type="scientific">Saccharopolyspora shandongensis</name>
    <dbReference type="NCBI Taxonomy" id="418495"/>
    <lineage>
        <taxon>Bacteria</taxon>
        <taxon>Bacillati</taxon>
        <taxon>Actinomycetota</taxon>
        <taxon>Actinomycetes</taxon>
        <taxon>Pseudonocardiales</taxon>
        <taxon>Pseudonocardiaceae</taxon>
        <taxon>Saccharopolyspora</taxon>
    </lineage>
</organism>
<feature type="domain" description="HTH luxR-type" evidence="1">
    <location>
        <begin position="151"/>
        <end position="208"/>
    </location>
</feature>
<dbReference type="SMART" id="SM00421">
    <property type="entry name" value="HTH_LUXR"/>
    <property type="match status" value="1"/>
</dbReference>
<sequence>MGDHQVIAVRGEADLIRRAGHLFTDARTEFVCAATDLRTWSYPRLRPTGEPAPDLRVRKLFTSAALCDPQQRQHLLRIADVGAEVRICAAPLPHETIIIDRRAMILAGATTAGEREFTATTAPTLINGVHALFDATWHTAIPLADYLRQELPQIDQAGRSVLQALNAGLTDEAAARRIGVSLRTYRRRVAELMTLLDANSRFQAGARAGELGLTS</sequence>
<evidence type="ECO:0000313" key="3">
    <source>
        <dbReference type="Proteomes" id="UP000199529"/>
    </source>
</evidence>
<dbReference type="RefSeq" id="WP_093263209.1">
    <property type="nucleotide sequence ID" value="NZ_FNOK01000006.1"/>
</dbReference>
<dbReference type="InterPro" id="IPR016032">
    <property type="entry name" value="Sig_transdc_resp-reg_C-effctor"/>
</dbReference>
<dbReference type="InterPro" id="IPR051797">
    <property type="entry name" value="TrmB-like"/>
</dbReference>
<dbReference type="InterPro" id="IPR000792">
    <property type="entry name" value="Tscrpt_reg_LuxR_C"/>
</dbReference>
<dbReference type="OrthoDB" id="4266042at2"/>
<dbReference type="PANTHER" id="PTHR34293:SF1">
    <property type="entry name" value="HTH-TYPE TRANSCRIPTIONAL REGULATOR TRMBL2"/>
    <property type="match status" value="1"/>
</dbReference>
<dbReference type="InterPro" id="IPR036388">
    <property type="entry name" value="WH-like_DNA-bd_sf"/>
</dbReference>
<dbReference type="EMBL" id="FNOK01000006">
    <property type="protein sequence ID" value="SDW90485.1"/>
    <property type="molecule type" value="Genomic_DNA"/>
</dbReference>
<dbReference type="PANTHER" id="PTHR34293">
    <property type="entry name" value="HTH-TYPE TRANSCRIPTIONAL REGULATOR TRMBL2"/>
    <property type="match status" value="1"/>
</dbReference>
<dbReference type="GO" id="GO:0006355">
    <property type="term" value="P:regulation of DNA-templated transcription"/>
    <property type="evidence" value="ECO:0007669"/>
    <property type="project" value="InterPro"/>
</dbReference>
<evidence type="ECO:0000313" key="2">
    <source>
        <dbReference type="EMBL" id="SDW90485.1"/>
    </source>
</evidence>
<name>A0A1H2XCE2_9PSEU</name>
<accession>A0A1H2XCE2</accession>